<feature type="transmembrane region" description="Helical" evidence="16">
    <location>
        <begin position="120"/>
        <end position="142"/>
    </location>
</feature>
<dbReference type="Pfam" id="PF21436">
    <property type="entry name" value="STT3-PglB_core"/>
    <property type="match status" value="1"/>
</dbReference>
<feature type="transmembrane region" description="Helical" evidence="16">
    <location>
        <begin position="246"/>
        <end position="271"/>
    </location>
</feature>
<feature type="transmembrane region" description="Helical" evidence="16">
    <location>
        <begin position="148"/>
        <end position="167"/>
    </location>
</feature>
<dbReference type="GO" id="GO:0004579">
    <property type="term" value="F:dolichyl-diphosphooligosaccharide-protein glycotransferase activity"/>
    <property type="evidence" value="ECO:0007669"/>
    <property type="project" value="UniProtKB-EC"/>
</dbReference>
<dbReference type="Gene3D" id="3.40.50.12610">
    <property type="match status" value="1"/>
</dbReference>
<evidence type="ECO:0000313" key="20">
    <source>
        <dbReference type="EMBL" id="RQM19946.1"/>
    </source>
</evidence>
<dbReference type="VEuPathDB" id="FungiDB:H257_15897"/>
<evidence type="ECO:0000256" key="7">
    <source>
        <dbReference type="ARBA" id="ARBA00022676"/>
    </source>
</evidence>
<sequence>MAAPTTAPPRSPPSVARKDTRALSLHASILLGGICILAVAIRLFSVAQWGSVIHEFDPQFNFRTTKFLATNSFSEFLNWFDDRAWYPLGRVVGGTLYPGLMLISASVYRILHFLGLPVSILHICVFFAPFFAAATALATYALTFHVTQRQRTALIAAFFMSIAPAYISRSVGGSYDNEGVAIFLLVLVFYLWVRSVDSGRMVDAAVTSLAYFGMVLSWGGYVFLINVIPIHVLALVLSGRYSPRLYVAYSTFYILATLFAMQVPFVGFNVIQKAETLGSHGVFGILQIVAFAKWLESLLGVHIHRLRAAIVQVGLAGAGVVVVVAVVLQVTGVLQWSGRSLTLLDPTYASKYIPIIASVSEHQPSAWSGFYMAFGPSLLVVPLGLYFLFEEAPLTSAKLFVLLYSAFAWYFAGVMNRLVLTLAPATCVVAAVGVSNTLDTLFFYLRRDKPASLSESHGFPGEEAEVAAVARDLERKRAAVVAQYGNANSIPAHLLEQPDVFGDSIALLIHVVSFNRPMPGRNRKTPGGLQAVVVGVALVLVWQLLHASSVANRAYSSTSLVHESRNRTTGAEIVHDDFREAFGWLRHNSAPDAVVLSWWDYGYQLSSYANRTVLVDNNTWNNTHIATVGRVFASTEAAAVPILHSLNVDYVFLLFGGASGYGGDDLDKFSWFLRIAQGVFPDTVDLDKFLVNGYADAGESATAAMKECLLYKLSYYRFDEYVADPTKPVKGFDRNRQRQQRTSPIHLSHFEEVFTSEAWIVRIFKLRRDILH</sequence>
<feature type="transmembrane region" description="Helical" evidence="16">
    <location>
        <begin position="370"/>
        <end position="389"/>
    </location>
</feature>
<name>W4FMP2_APHAT</name>
<dbReference type="OrthoDB" id="10261066at2759"/>
<keyword evidence="8" id="KW-0808">Transferase</keyword>
<dbReference type="GeneID" id="20817893"/>
<keyword evidence="21" id="KW-1185">Reference proteome</keyword>
<keyword evidence="13 16" id="KW-0472">Membrane</keyword>
<feature type="domain" description="STT3/PglB/AglB core" evidence="18">
    <location>
        <begin position="592"/>
        <end position="650"/>
    </location>
</feature>
<evidence type="ECO:0000256" key="9">
    <source>
        <dbReference type="ARBA" id="ARBA00022692"/>
    </source>
</evidence>
<dbReference type="InterPro" id="IPR003674">
    <property type="entry name" value="Oligo_trans_STT3"/>
</dbReference>
<feature type="transmembrane region" description="Helical" evidence="16">
    <location>
        <begin position="418"/>
        <end position="445"/>
    </location>
</feature>
<evidence type="ECO:0000256" key="3">
    <source>
        <dbReference type="ARBA" id="ARBA00004127"/>
    </source>
</evidence>
<feature type="transmembrane region" description="Helical" evidence="16">
    <location>
        <begin position="308"/>
        <end position="334"/>
    </location>
</feature>
<feature type="domain" description="Oligosaccharyl transferase STT3 N-terminal" evidence="17">
    <location>
        <begin position="34"/>
        <end position="430"/>
    </location>
</feature>
<proteinExistence type="inferred from homology"/>
<dbReference type="AlphaFoldDB" id="W4FMP2"/>
<evidence type="ECO:0000256" key="16">
    <source>
        <dbReference type="SAM" id="Phobius"/>
    </source>
</evidence>
<comment type="catalytic activity">
    <reaction evidence="15">
        <text>a di-trans,poly-cis-dolichyl diphosphooligosaccharide + L-asparaginyl-[protein] = N(4)-(oligosaccharide-(1-&gt;4)-N-acetyl-beta-D-glucosaminyl-(1-&gt;4)-N-acetyl-beta-D-glucosaminyl)-L-asparaginyl-[protein] + a di-trans,poly-cis-dolichyl diphosphate + H(+)</text>
        <dbReference type="Rhea" id="RHEA:22980"/>
        <dbReference type="Rhea" id="RHEA-COMP:12804"/>
        <dbReference type="Rhea" id="RHEA-COMP:12805"/>
        <dbReference type="Rhea" id="RHEA-COMP:19506"/>
        <dbReference type="Rhea" id="RHEA-COMP:19509"/>
        <dbReference type="ChEBI" id="CHEBI:15378"/>
        <dbReference type="ChEBI" id="CHEBI:50347"/>
        <dbReference type="ChEBI" id="CHEBI:57497"/>
        <dbReference type="ChEBI" id="CHEBI:57570"/>
        <dbReference type="ChEBI" id="CHEBI:132529"/>
        <dbReference type="EC" id="2.4.99.18"/>
    </reaction>
</comment>
<dbReference type="PANTHER" id="PTHR13872">
    <property type="entry name" value="DOLICHYL-DIPHOSPHOOLIGOSACCHARIDE--PROTEIN GLYCOSYLTRANSFERASE SUBUNIT"/>
    <property type="match status" value="1"/>
</dbReference>
<reference evidence="20 21" key="2">
    <citation type="submission" date="2018-07" db="EMBL/GenBank/DDBJ databases">
        <title>Annotation of Aphanomyces astaci genome assembly.</title>
        <authorList>
            <person name="Studholme D.J."/>
        </authorList>
    </citation>
    <scope>NUCLEOTIDE SEQUENCE [LARGE SCALE GENOMIC DNA]</scope>
    <source>
        <strain evidence="20">Pc</strain>
    </source>
</reference>
<feature type="transmembrane region" description="Helical" evidence="16">
    <location>
        <begin position="396"/>
        <end position="412"/>
    </location>
</feature>
<gene>
    <name evidence="20" type="ORF">B5M09_008107</name>
    <name evidence="19" type="ORF">H257_15897</name>
</gene>
<evidence type="ECO:0000256" key="2">
    <source>
        <dbReference type="ARBA" id="ARBA00001946"/>
    </source>
</evidence>
<dbReference type="EMBL" id="MZMZ02004098">
    <property type="protein sequence ID" value="RQM19946.1"/>
    <property type="molecule type" value="Genomic_DNA"/>
</dbReference>
<dbReference type="GO" id="GO:0046872">
    <property type="term" value="F:metal ion binding"/>
    <property type="evidence" value="ECO:0007669"/>
    <property type="project" value="UniProtKB-KW"/>
</dbReference>
<feature type="transmembrane region" description="Helical" evidence="16">
    <location>
        <begin position="23"/>
        <end position="44"/>
    </location>
</feature>
<feature type="transmembrane region" description="Helical" evidence="16">
    <location>
        <begin position="208"/>
        <end position="234"/>
    </location>
</feature>
<evidence type="ECO:0000256" key="15">
    <source>
        <dbReference type="ARBA" id="ARBA00048829"/>
    </source>
</evidence>
<dbReference type="GO" id="GO:0012505">
    <property type="term" value="C:endomembrane system"/>
    <property type="evidence" value="ECO:0007669"/>
    <property type="project" value="UniProtKB-SubCell"/>
</dbReference>
<dbReference type="UniPathway" id="UPA00378"/>
<keyword evidence="14" id="KW-0464">Manganese</keyword>
<feature type="transmembrane region" description="Helical" evidence="16">
    <location>
        <begin position="84"/>
        <end position="108"/>
    </location>
</feature>
<evidence type="ECO:0000256" key="1">
    <source>
        <dbReference type="ARBA" id="ARBA00001936"/>
    </source>
</evidence>
<comment type="subcellular location">
    <subcellularLocation>
        <location evidence="3">Endomembrane system</location>
        <topology evidence="3">Multi-pass membrane protein</topology>
    </subcellularLocation>
</comment>
<evidence type="ECO:0000256" key="14">
    <source>
        <dbReference type="ARBA" id="ARBA00023211"/>
    </source>
</evidence>
<evidence type="ECO:0000256" key="4">
    <source>
        <dbReference type="ARBA" id="ARBA00004922"/>
    </source>
</evidence>
<keyword evidence="9 16" id="KW-0812">Transmembrane</keyword>
<evidence type="ECO:0000256" key="13">
    <source>
        <dbReference type="ARBA" id="ARBA00023136"/>
    </source>
</evidence>
<feature type="transmembrane region" description="Helical" evidence="16">
    <location>
        <begin position="527"/>
        <end position="545"/>
    </location>
</feature>
<feature type="transmembrane region" description="Helical" evidence="16">
    <location>
        <begin position="179"/>
        <end position="196"/>
    </location>
</feature>
<dbReference type="Pfam" id="PF02516">
    <property type="entry name" value="STT3"/>
    <property type="match status" value="1"/>
</dbReference>
<comment type="similarity">
    <text evidence="5">Belongs to the STT3 family.</text>
</comment>
<comment type="cofactor">
    <cofactor evidence="1">
        <name>Mn(2+)</name>
        <dbReference type="ChEBI" id="CHEBI:29035"/>
    </cofactor>
</comment>
<keyword evidence="11" id="KW-0460">Magnesium</keyword>
<dbReference type="Proteomes" id="UP000284702">
    <property type="component" value="Unassembled WGS sequence"/>
</dbReference>
<reference evidence="19" key="1">
    <citation type="submission" date="2013-12" db="EMBL/GenBank/DDBJ databases">
        <title>The Genome Sequence of Aphanomyces astaci APO3.</title>
        <authorList>
            <consortium name="The Broad Institute Genomics Platform"/>
            <person name="Russ C."/>
            <person name="Tyler B."/>
            <person name="van West P."/>
            <person name="Dieguez-Uribeondo J."/>
            <person name="Young S.K."/>
            <person name="Zeng Q."/>
            <person name="Gargeya S."/>
            <person name="Fitzgerald M."/>
            <person name="Abouelleil A."/>
            <person name="Alvarado L."/>
            <person name="Chapman S.B."/>
            <person name="Gainer-Dewar J."/>
            <person name="Goldberg J."/>
            <person name="Griggs A."/>
            <person name="Gujja S."/>
            <person name="Hansen M."/>
            <person name="Howarth C."/>
            <person name="Imamovic A."/>
            <person name="Ireland A."/>
            <person name="Larimer J."/>
            <person name="McCowan C."/>
            <person name="Murphy C."/>
            <person name="Pearson M."/>
            <person name="Poon T.W."/>
            <person name="Priest M."/>
            <person name="Roberts A."/>
            <person name="Saif S."/>
            <person name="Shea T."/>
            <person name="Sykes S."/>
            <person name="Wortman J."/>
            <person name="Nusbaum C."/>
            <person name="Birren B."/>
        </authorList>
    </citation>
    <scope>NUCLEOTIDE SEQUENCE [LARGE SCALE GENOMIC DNA]</scope>
    <source>
        <strain evidence="19">APO3</strain>
    </source>
</reference>
<evidence type="ECO:0000256" key="8">
    <source>
        <dbReference type="ARBA" id="ARBA00022679"/>
    </source>
</evidence>
<evidence type="ECO:0000259" key="17">
    <source>
        <dbReference type="Pfam" id="PF02516"/>
    </source>
</evidence>
<dbReference type="PANTHER" id="PTHR13872:SF1">
    <property type="entry name" value="DOLICHYL-DIPHOSPHOOLIGOSACCHARIDE--PROTEIN GLYCOSYLTRANSFERASE SUBUNIT STT3B"/>
    <property type="match status" value="1"/>
</dbReference>
<comment type="pathway">
    <text evidence="4">Protein modification; protein glycosylation.</text>
</comment>
<dbReference type="RefSeq" id="XP_009842470.1">
    <property type="nucleotide sequence ID" value="XM_009844168.1"/>
</dbReference>
<dbReference type="EMBL" id="KI913189">
    <property type="protein sequence ID" value="ETV68171.1"/>
    <property type="molecule type" value="Genomic_DNA"/>
</dbReference>
<comment type="cofactor">
    <cofactor evidence="2">
        <name>Mg(2+)</name>
        <dbReference type="ChEBI" id="CHEBI:18420"/>
    </cofactor>
</comment>
<dbReference type="InterPro" id="IPR048999">
    <property type="entry name" value="STT3-PglB_core"/>
</dbReference>
<evidence type="ECO:0000256" key="11">
    <source>
        <dbReference type="ARBA" id="ARBA00022842"/>
    </source>
</evidence>
<evidence type="ECO:0000256" key="10">
    <source>
        <dbReference type="ARBA" id="ARBA00022723"/>
    </source>
</evidence>
<evidence type="ECO:0000256" key="12">
    <source>
        <dbReference type="ARBA" id="ARBA00022989"/>
    </source>
</evidence>
<keyword evidence="12 16" id="KW-1133">Transmembrane helix</keyword>
<evidence type="ECO:0000256" key="6">
    <source>
        <dbReference type="ARBA" id="ARBA00012605"/>
    </source>
</evidence>
<dbReference type="EC" id="2.4.99.18" evidence="6"/>
<keyword evidence="7" id="KW-0328">Glycosyltransferase</keyword>
<accession>W4FMP2</accession>
<evidence type="ECO:0000313" key="21">
    <source>
        <dbReference type="Proteomes" id="UP000284702"/>
    </source>
</evidence>
<evidence type="ECO:0000256" key="5">
    <source>
        <dbReference type="ARBA" id="ARBA00010810"/>
    </source>
</evidence>
<dbReference type="GO" id="GO:0016020">
    <property type="term" value="C:membrane"/>
    <property type="evidence" value="ECO:0007669"/>
    <property type="project" value="InterPro"/>
</dbReference>
<protein>
    <recommendedName>
        <fullName evidence="6">dolichyl-diphosphooligosaccharide--protein glycotransferase</fullName>
        <ecNumber evidence="6">2.4.99.18</ecNumber>
    </recommendedName>
</protein>
<evidence type="ECO:0000259" key="18">
    <source>
        <dbReference type="Pfam" id="PF21436"/>
    </source>
</evidence>
<feature type="transmembrane region" description="Helical" evidence="16">
    <location>
        <begin position="277"/>
        <end position="296"/>
    </location>
</feature>
<dbReference type="InterPro" id="IPR048307">
    <property type="entry name" value="STT3_N"/>
</dbReference>
<keyword evidence="10" id="KW-0479">Metal-binding</keyword>
<dbReference type="STRING" id="112090.W4FMP2"/>
<organism evidence="19">
    <name type="scientific">Aphanomyces astaci</name>
    <name type="common">Crayfish plague agent</name>
    <dbReference type="NCBI Taxonomy" id="112090"/>
    <lineage>
        <taxon>Eukaryota</taxon>
        <taxon>Sar</taxon>
        <taxon>Stramenopiles</taxon>
        <taxon>Oomycota</taxon>
        <taxon>Saprolegniomycetes</taxon>
        <taxon>Saprolegniales</taxon>
        <taxon>Verrucalvaceae</taxon>
        <taxon>Aphanomyces</taxon>
    </lineage>
</organism>
<evidence type="ECO:0000313" key="19">
    <source>
        <dbReference type="EMBL" id="ETV68171.1"/>
    </source>
</evidence>